<protein>
    <recommendedName>
        <fullName evidence="4">HTH araC/xylS-type domain-containing protein</fullName>
    </recommendedName>
</protein>
<keyword evidence="6" id="KW-1185">Reference proteome</keyword>
<proteinExistence type="predicted"/>
<evidence type="ECO:0000256" key="3">
    <source>
        <dbReference type="ARBA" id="ARBA00023163"/>
    </source>
</evidence>
<evidence type="ECO:0000259" key="4">
    <source>
        <dbReference type="PROSITE" id="PS01124"/>
    </source>
</evidence>
<name>A0ABN0EB36_9FLAO</name>
<keyword evidence="2" id="KW-0238">DNA-binding</keyword>
<dbReference type="SMART" id="SM00342">
    <property type="entry name" value="HTH_ARAC"/>
    <property type="match status" value="1"/>
</dbReference>
<dbReference type="InterPro" id="IPR018060">
    <property type="entry name" value="HTH_AraC"/>
</dbReference>
<evidence type="ECO:0000256" key="1">
    <source>
        <dbReference type="ARBA" id="ARBA00023015"/>
    </source>
</evidence>
<dbReference type="SUPFAM" id="SSF46689">
    <property type="entry name" value="Homeodomain-like"/>
    <property type="match status" value="1"/>
</dbReference>
<organism evidence="5 6">
    <name type="scientific">Myroides odoratimimus CCUG 10230</name>
    <dbReference type="NCBI Taxonomy" id="883150"/>
    <lineage>
        <taxon>Bacteria</taxon>
        <taxon>Pseudomonadati</taxon>
        <taxon>Bacteroidota</taxon>
        <taxon>Flavobacteriia</taxon>
        <taxon>Flavobacteriales</taxon>
        <taxon>Flavobacteriaceae</taxon>
        <taxon>Myroides</taxon>
    </lineage>
</organism>
<dbReference type="EMBL" id="AGEC02000019">
    <property type="protein sequence ID" value="EHO10222.1"/>
    <property type="molecule type" value="Genomic_DNA"/>
</dbReference>
<dbReference type="Pfam" id="PF12833">
    <property type="entry name" value="HTH_18"/>
    <property type="match status" value="1"/>
</dbReference>
<evidence type="ECO:0000313" key="5">
    <source>
        <dbReference type="EMBL" id="EHO10222.1"/>
    </source>
</evidence>
<accession>A0ABN0EB36</accession>
<evidence type="ECO:0000256" key="2">
    <source>
        <dbReference type="ARBA" id="ARBA00023125"/>
    </source>
</evidence>
<dbReference type="RefSeq" id="WP_006258083.1">
    <property type="nucleotide sequence ID" value="NZ_KE161016.1"/>
</dbReference>
<dbReference type="PROSITE" id="PS01124">
    <property type="entry name" value="HTH_ARAC_FAMILY_2"/>
    <property type="match status" value="1"/>
</dbReference>
<feature type="domain" description="HTH araC/xylS-type" evidence="4">
    <location>
        <begin position="184"/>
        <end position="275"/>
    </location>
</feature>
<keyword evidence="1" id="KW-0805">Transcription regulation</keyword>
<dbReference type="InterPro" id="IPR009057">
    <property type="entry name" value="Homeodomain-like_sf"/>
</dbReference>
<dbReference type="Proteomes" id="UP000005402">
    <property type="component" value="Unassembled WGS sequence"/>
</dbReference>
<gene>
    <name evidence="5" type="ORF">HMPREF9712_01327</name>
</gene>
<dbReference type="PANTHER" id="PTHR43280">
    <property type="entry name" value="ARAC-FAMILY TRANSCRIPTIONAL REGULATOR"/>
    <property type="match status" value="1"/>
</dbReference>
<evidence type="ECO:0000313" key="6">
    <source>
        <dbReference type="Proteomes" id="UP000005402"/>
    </source>
</evidence>
<dbReference type="PANTHER" id="PTHR43280:SF2">
    <property type="entry name" value="HTH-TYPE TRANSCRIPTIONAL REGULATOR EXSA"/>
    <property type="match status" value="1"/>
</dbReference>
<sequence length="275" mass="32505">MRLDLIKDFSGVLQQCFSMFLEGLNDKTVNALEHRVLQHACFVFDKLLYFVCAKKYFGLNLKLYQNPDAKSFVVIKKQSAKWDISRMIKSDELFGLENSEIINWLKTTTSNDVLSFKKVISQVIIKDSNAILLLGFSINTSSVNQVFYIWGIRVKIKSIPSGNILISKQQREVYKRYYQDYCFLKQESPSISLKWFTQEINMHPKTFQRNFKKYLGTSFYDYHIQNRLIESLLLLMFSSYSVSEIAYKCGYESYRGYLRAFNKDQKYQPLYYRNL</sequence>
<dbReference type="Gene3D" id="1.10.10.60">
    <property type="entry name" value="Homeodomain-like"/>
    <property type="match status" value="1"/>
</dbReference>
<reference evidence="5" key="1">
    <citation type="submission" date="2012-07" db="EMBL/GenBank/DDBJ databases">
        <title>The Genome Sequence of Myroides odoratimimus CCUG 10230.</title>
        <authorList>
            <consortium name="The Broad Institute Genome Sequencing Platform"/>
            <person name="Earl A."/>
            <person name="Ward D."/>
            <person name="Feldgarden M."/>
            <person name="Gevers D."/>
            <person name="Huys G."/>
            <person name="Walker B."/>
            <person name="Young S.K."/>
            <person name="Zeng Q."/>
            <person name="Gargeya S."/>
            <person name="Fitzgerald M."/>
            <person name="Haas B."/>
            <person name="Abouelleil A."/>
            <person name="Alvarado L."/>
            <person name="Arachchi H.M."/>
            <person name="Berlin A.M."/>
            <person name="Chapman S.B."/>
            <person name="Goldberg J."/>
            <person name="Griggs A."/>
            <person name="Gujja S."/>
            <person name="Hansen M."/>
            <person name="Howarth C."/>
            <person name="Imamovic A."/>
            <person name="Larimer J."/>
            <person name="McCowen C."/>
            <person name="Montmayeur A."/>
            <person name="Murphy C."/>
            <person name="Neiman D."/>
            <person name="Pearson M."/>
            <person name="Priest M."/>
            <person name="Roberts A."/>
            <person name="Saif S."/>
            <person name="Shea T."/>
            <person name="Sisk P."/>
            <person name="Sykes S."/>
            <person name="Wortman J."/>
            <person name="Nusbaum C."/>
            <person name="Birren B."/>
        </authorList>
    </citation>
    <scope>NUCLEOTIDE SEQUENCE [LARGE SCALE GENOMIC DNA]</scope>
    <source>
        <strain evidence="5">CCUG 10230</strain>
    </source>
</reference>
<keyword evidence="3" id="KW-0804">Transcription</keyword>
<comment type="caution">
    <text evidence="5">The sequence shown here is derived from an EMBL/GenBank/DDBJ whole genome shotgun (WGS) entry which is preliminary data.</text>
</comment>